<protein>
    <recommendedName>
        <fullName evidence="2">UPF0250 protein ACFOEB_16215</fullName>
    </recommendedName>
</protein>
<dbReference type="SUPFAM" id="SSF117991">
    <property type="entry name" value="YbeD/HP0495-like"/>
    <property type="match status" value="1"/>
</dbReference>
<comment type="caution">
    <text evidence="3">The sequence shown here is derived from an EMBL/GenBank/DDBJ whole genome shotgun (WGS) entry which is preliminary data.</text>
</comment>
<dbReference type="EMBL" id="JBHRTL010000031">
    <property type="protein sequence ID" value="MFC3156756.1"/>
    <property type="molecule type" value="Genomic_DNA"/>
</dbReference>
<organism evidence="3 4">
    <name type="scientific">Gilvimarinus japonicus</name>
    <dbReference type="NCBI Taxonomy" id="1796469"/>
    <lineage>
        <taxon>Bacteria</taxon>
        <taxon>Pseudomonadati</taxon>
        <taxon>Pseudomonadota</taxon>
        <taxon>Gammaproteobacteria</taxon>
        <taxon>Cellvibrionales</taxon>
        <taxon>Cellvibrionaceae</taxon>
        <taxon>Gilvimarinus</taxon>
    </lineage>
</organism>
<dbReference type="Proteomes" id="UP001595548">
    <property type="component" value="Unassembled WGS sequence"/>
</dbReference>
<dbReference type="HAMAP" id="MF_00659">
    <property type="entry name" value="UPF0250"/>
    <property type="match status" value="1"/>
</dbReference>
<dbReference type="RefSeq" id="WP_339615896.1">
    <property type="nucleotide sequence ID" value="NZ_AP031500.1"/>
</dbReference>
<name>A0ABV7HVY2_9GAMM</name>
<dbReference type="InterPro" id="IPR027471">
    <property type="entry name" value="YbeD-like_sf"/>
</dbReference>
<keyword evidence="4" id="KW-1185">Reference proteome</keyword>
<evidence type="ECO:0000313" key="3">
    <source>
        <dbReference type="EMBL" id="MFC3156756.1"/>
    </source>
</evidence>
<dbReference type="Gene3D" id="3.30.70.260">
    <property type="match status" value="1"/>
</dbReference>
<gene>
    <name evidence="3" type="ORF">ACFOEB_16215</name>
</gene>
<dbReference type="PANTHER" id="PTHR38036">
    <property type="entry name" value="UPF0250 PROTEIN YBED"/>
    <property type="match status" value="1"/>
</dbReference>
<evidence type="ECO:0000256" key="2">
    <source>
        <dbReference type="HAMAP-Rule" id="MF_00659"/>
    </source>
</evidence>
<dbReference type="PANTHER" id="PTHR38036:SF1">
    <property type="entry name" value="UPF0250 PROTEIN YBED"/>
    <property type="match status" value="1"/>
</dbReference>
<comment type="similarity">
    <text evidence="1 2">Belongs to the UPF0250 family.</text>
</comment>
<evidence type="ECO:0000313" key="4">
    <source>
        <dbReference type="Proteomes" id="UP001595548"/>
    </source>
</evidence>
<dbReference type="Pfam" id="PF04359">
    <property type="entry name" value="DUF493"/>
    <property type="match status" value="1"/>
</dbReference>
<evidence type="ECO:0000256" key="1">
    <source>
        <dbReference type="ARBA" id="ARBA00008460"/>
    </source>
</evidence>
<proteinExistence type="inferred from homology"/>
<reference evidence="4" key="1">
    <citation type="journal article" date="2019" name="Int. J. Syst. Evol. Microbiol.">
        <title>The Global Catalogue of Microorganisms (GCM) 10K type strain sequencing project: providing services to taxonomists for standard genome sequencing and annotation.</title>
        <authorList>
            <consortium name="The Broad Institute Genomics Platform"/>
            <consortium name="The Broad Institute Genome Sequencing Center for Infectious Disease"/>
            <person name="Wu L."/>
            <person name="Ma J."/>
        </authorList>
    </citation>
    <scope>NUCLEOTIDE SEQUENCE [LARGE SCALE GENOMIC DNA]</scope>
    <source>
        <strain evidence="4">KCTC 52141</strain>
    </source>
</reference>
<accession>A0ABV7HVY2</accession>
<dbReference type="InterPro" id="IPR007454">
    <property type="entry name" value="UPF0250_YbeD-like"/>
</dbReference>
<sequence length="88" mass="9733">MQEPPKIEFPCPGYPIKVLGEAGDTLYSLVMEVMDEHAPGFDRERTTVKDSGKGRFQSVTVYITATGVEQLETIHQALRANPVTKVVL</sequence>